<dbReference type="GO" id="GO:0016020">
    <property type="term" value="C:membrane"/>
    <property type="evidence" value="ECO:0007669"/>
    <property type="project" value="InterPro"/>
</dbReference>
<keyword evidence="1" id="KW-0807">Transducer</keyword>
<organism evidence="3 4">
    <name type="scientific">Agathobacter rectalis</name>
    <dbReference type="NCBI Taxonomy" id="39491"/>
    <lineage>
        <taxon>Bacteria</taxon>
        <taxon>Bacillati</taxon>
        <taxon>Bacillota</taxon>
        <taxon>Clostridia</taxon>
        <taxon>Lachnospirales</taxon>
        <taxon>Lachnospiraceae</taxon>
        <taxon>Agathobacter</taxon>
    </lineage>
</organism>
<dbReference type="GO" id="GO:0007165">
    <property type="term" value="P:signal transduction"/>
    <property type="evidence" value="ECO:0007669"/>
    <property type="project" value="UniProtKB-KW"/>
</dbReference>
<protein>
    <recommendedName>
        <fullName evidence="2">Methyl-accepting transducer domain-containing protein</fullName>
    </recommendedName>
</protein>
<feature type="domain" description="Methyl-accepting transducer" evidence="2">
    <location>
        <begin position="40"/>
        <end position="210"/>
    </location>
</feature>
<dbReference type="InterPro" id="IPR004089">
    <property type="entry name" value="MCPsignal_dom"/>
</dbReference>
<evidence type="ECO:0000313" key="4">
    <source>
        <dbReference type="Proteomes" id="UP000095602"/>
    </source>
</evidence>
<proteinExistence type="predicted"/>
<name>A0A174MSU6_9FIRM</name>
<reference evidence="3 4" key="1">
    <citation type="submission" date="2015-09" db="EMBL/GenBank/DDBJ databases">
        <authorList>
            <consortium name="Pathogen Informatics"/>
        </authorList>
    </citation>
    <scope>NUCLEOTIDE SEQUENCE [LARGE SCALE GENOMIC DNA]</scope>
    <source>
        <strain evidence="3 4">2789STDY5834884</strain>
    </source>
</reference>
<dbReference type="EMBL" id="CZAJ01000040">
    <property type="protein sequence ID" value="CUP39494.1"/>
    <property type="molecule type" value="Genomic_DNA"/>
</dbReference>
<dbReference type="AlphaFoldDB" id="A0A174MSU6"/>
<gene>
    <name evidence="3" type="ORF">ERS852497_02746</name>
</gene>
<dbReference type="RefSeq" id="WP_055274606.1">
    <property type="nucleotide sequence ID" value="NZ_CZAJ01000040.1"/>
</dbReference>
<accession>A0A174MSU6</accession>
<dbReference type="SUPFAM" id="SSF58104">
    <property type="entry name" value="Methyl-accepting chemotaxis protein (MCP) signaling domain"/>
    <property type="match status" value="1"/>
</dbReference>
<dbReference type="PROSITE" id="PS50111">
    <property type="entry name" value="CHEMOTAXIS_TRANSDUC_2"/>
    <property type="match status" value="1"/>
</dbReference>
<dbReference type="Gene3D" id="1.10.287.950">
    <property type="entry name" value="Methyl-accepting chemotaxis protein"/>
    <property type="match status" value="1"/>
</dbReference>
<dbReference type="Proteomes" id="UP000095602">
    <property type="component" value="Unassembled WGS sequence"/>
</dbReference>
<evidence type="ECO:0000259" key="2">
    <source>
        <dbReference type="PROSITE" id="PS50111"/>
    </source>
</evidence>
<sequence length="316" mass="35195">MFGNRAKISAEELAYMKEQLDNDRGFFENVNAKSKLIEADFDELEKSRQLEESSLKQLNDNANNVVEFSKDSMDAISALNDSFTECVKAAADNLTSLEGAAKAIATQHEDTCALVENNKHFTAPAKSLSETSDRLEEHVDSCADIAAQMKEQNKQMSVLSLNAAIEAGMLGEQGKLFVEAAESIREASVSYDSAIDAVKQELSEAKAEISALKEQVSYLVGLLKDNNVATTKLMKQGVELNHVFSQCDEISVDMIESCRQQIVSIRNTQEEIIKFEERNKLQIEDAYAEISTQRKNSVEIKSTVDKVLDYSRERVR</sequence>
<evidence type="ECO:0000256" key="1">
    <source>
        <dbReference type="PROSITE-ProRule" id="PRU00284"/>
    </source>
</evidence>
<evidence type="ECO:0000313" key="3">
    <source>
        <dbReference type="EMBL" id="CUP39494.1"/>
    </source>
</evidence>